<evidence type="ECO:0000313" key="2">
    <source>
        <dbReference type="Proteomes" id="UP000308600"/>
    </source>
</evidence>
<protein>
    <submittedName>
        <fullName evidence="1">Uncharacterized protein</fullName>
    </submittedName>
</protein>
<gene>
    <name evidence="1" type="ORF">BDN72DRAFT_960621</name>
</gene>
<accession>A0ACD3APS9</accession>
<dbReference type="EMBL" id="ML208363">
    <property type="protein sequence ID" value="TFK67938.1"/>
    <property type="molecule type" value="Genomic_DNA"/>
</dbReference>
<name>A0ACD3APS9_9AGAR</name>
<evidence type="ECO:0000313" key="1">
    <source>
        <dbReference type="EMBL" id="TFK67938.1"/>
    </source>
</evidence>
<sequence length="500" mass="55162">MATIHPIFTQHFDTNEIALAKIDHELAILRESIRALHAFRNTFTPIYSLPPEILTRIFSFMEDVPSIPAERRALVRRRARPFVPFGWQIAIRVSQHWRNVALGSPSLWAHISSVYPKRITEELLKLSKAVPLTMQWHMVRVHGSTQLVGTALVRARELVLTVDPVPWSTVWSTLSSPAPLLECLKISRLQASLPPPVLSDRSFAGTTPRLRRLELTGCSIDATSTLLANLTVLHITYPAPRISITELLTVLRGLQGLTSLSLIWVLPNNANTPYTNSDKVTLPNLKSIVIDGHSISQDLNLLSHLSIPKSSTLHFYSIPHTEVPLTGLTSFLKVLKGVRLPPSPVLNSTKLCWTSSRLVLNTEHTESPDAPDPFTEFALFRLGGKGSFKLSDNLETANIVSSLPSLTSFKTDCNIHVDAWFNTFGALPTLKSIFASGVYAVNLLSAITMGVSSGTSNTQPGSFVPAFPQLEAIELQDTNLPESLKDLVNTLHARKNSARI</sequence>
<dbReference type="Proteomes" id="UP000308600">
    <property type="component" value="Unassembled WGS sequence"/>
</dbReference>
<proteinExistence type="predicted"/>
<reference evidence="1 2" key="1">
    <citation type="journal article" date="2019" name="Nat. Ecol. Evol.">
        <title>Megaphylogeny resolves global patterns of mushroom evolution.</title>
        <authorList>
            <person name="Varga T."/>
            <person name="Krizsan K."/>
            <person name="Foldi C."/>
            <person name="Dima B."/>
            <person name="Sanchez-Garcia M."/>
            <person name="Sanchez-Ramirez S."/>
            <person name="Szollosi G.J."/>
            <person name="Szarkandi J.G."/>
            <person name="Papp V."/>
            <person name="Albert L."/>
            <person name="Andreopoulos W."/>
            <person name="Angelini C."/>
            <person name="Antonin V."/>
            <person name="Barry K.W."/>
            <person name="Bougher N.L."/>
            <person name="Buchanan P."/>
            <person name="Buyck B."/>
            <person name="Bense V."/>
            <person name="Catcheside P."/>
            <person name="Chovatia M."/>
            <person name="Cooper J."/>
            <person name="Damon W."/>
            <person name="Desjardin D."/>
            <person name="Finy P."/>
            <person name="Geml J."/>
            <person name="Haridas S."/>
            <person name="Hughes K."/>
            <person name="Justo A."/>
            <person name="Karasinski D."/>
            <person name="Kautmanova I."/>
            <person name="Kiss B."/>
            <person name="Kocsube S."/>
            <person name="Kotiranta H."/>
            <person name="LaButti K.M."/>
            <person name="Lechner B.E."/>
            <person name="Liimatainen K."/>
            <person name="Lipzen A."/>
            <person name="Lukacs Z."/>
            <person name="Mihaltcheva S."/>
            <person name="Morgado L.N."/>
            <person name="Niskanen T."/>
            <person name="Noordeloos M.E."/>
            <person name="Ohm R.A."/>
            <person name="Ortiz-Santana B."/>
            <person name="Ovrebo C."/>
            <person name="Racz N."/>
            <person name="Riley R."/>
            <person name="Savchenko A."/>
            <person name="Shiryaev A."/>
            <person name="Soop K."/>
            <person name="Spirin V."/>
            <person name="Szebenyi C."/>
            <person name="Tomsovsky M."/>
            <person name="Tulloss R.E."/>
            <person name="Uehling J."/>
            <person name="Grigoriev I.V."/>
            <person name="Vagvolgyi C."/>
            <person name="Papp T."/>
            <person name="Martin F.M."/>
            <person name="Miettinen O."/>
            <person name="Hibbett D.S."/>
            <person name="Nagy L.G."/>
        </authorList>
    </citation>
    <scope>NUCLEOTIDE SEQUENCE [LARGE SCALE GENOMIC DNA]</scope>
    <source>
        <strain evidence="1 2">NL-1719</strain>
    </source>
</reference>
<organism evidence="1 2">
    <name type="scientific">Pluteus cervinus</name>
    <dbReference type="NCBI Taxonomy" id="181527"/>
    <lineage>
        <taxon>Eukaryota</taxon>
        <taxon>Fungi</taxon>
        <taxon>Dikarya</taxon>
        <taxon>Basidiomycota</taxon>
        <taxon>Agaricomycotina</taxon>
        <taxon>Agaricomycetes</taxon>
        <taxon>Agaricomycetidae</taxon>
        <taxon>Agaricales</taxon>
        <taxon>Pluteineae</taxon>
        <taxon>Pluteaceae</taxon>
        <taxon>Pluteus</taxon>
    </lineage>
</organism>
<keyword evidence="2" id="KW-1185">Reference proteome</keyword>